<evidence type="ECO:0000313" key="2">
    <source>
        <dbReference type="Proteomes" id="UP000243096"/>
    </source>
</evidence>
<accession>A0A2P5K7U2</accession>
<dbReference type="AlphaFoldDB" id="A0A2P5K7U2"/>
<dbReference type="Proteomes" id="UP000243096">
    <property type="component" value="Unassembled WGS sequence"/>
</dbReference>
<keyword evidence="2" id="KW-1185">Reference proteome</keyword>
<sequence length="61" mass="6573">MGVRCARGTLPLAMRRAMQVSKAAGTASSEKTARDAIATRADDKWSLGFTRAERSAAHPWP</sequence>
<reference evidence="1 2" key="1">
    <citation type="submission" date="2018-01" db="EMBL/GenBank/DDBJ databases">
        <title>Genomic Encyclopedia of Type Strains, Phase III (KMG-III): the genomes of soil and plant-associated and newly described type strains.</title>
        <authorList>
            <person name="Whitman W."/>
        </authorList>
    </citation>
    <scope>NUCLEOTIDE SEQUENCE [LARGE SCALE GENOMIC DNA]</scope>
    <source>
        <strain evidence="1 2">HKI456</strain>
    </source>
</reference>
<protein>
    <submittedName>
        <fullName evidence="1">Uncharacterized protein</fullName>
    </submittedName>
</protein>
<evidence type="ECO:0000313" key="1">
    <source>
        <dbReference type="EMBL" id="PPB82789.1"/>
    </source>
</evidence>
<proteinExistence type="predicted"/>
<comment type="caution">
    <text evidence="1">The sequence shown here is derived from an EMBL/GenBank/DDBJ whole genome shotgun (WGS) entry which is preliminary data.</text>
</comment>
<name>A0A2P5K7U2_9BURK</name>
<gene>
    <name evidence="1" type="ORF">B0O95_11360</name>
</gene>
<organism evidence="1 2">
    <name type="scientific">Mycetohabitans endofungorum</name>
    <dbReference type="NCBI Taxonomy" id="417203"/>
    <lineage>
        <taxon>Bacteria</taxon>
        <taxon>Pseudomonadati</taxon>
        <taxon>Pseudomonadota</taxon>
        <taxon>Betaproteobacteria</taxon>
        <taxon>Burkholderiales</taxon>
        <taxon>Burkholderiaceae</taxon>
        <taxon>Mycetohabitans</taxon>
    </lineage>
</organism>
<dbReference type="EMBL" id="PRDW01000013">
    <property type="protein sequence ID" value="PPB82789.1"/>
    <property type="molecule type" value="Genomic_DNA"/>
</dbReference>